<keyword evidence="9 12" id="KW-1015">Disulfide bond</keyword>
<evidence type="ECO:0000256" key="12">
    <source>
        <dbReference type="PROSITE-ProRule" id="PRU00196"/>
    </source>
</evidence>
<feature type="disulfide bond" evidence="11">
    <location>
        <begin position="1653"/>
        <end position="1665"/>
    </location>
</feature>
<comment type="caution">
    <text evidence="12">Lacks conserved residue(s) required for the propagation of feature annotation.</text>
</comment>
<dbReference type="SUPFAM" id="SSF50494">
    <property type="entry name" value="Trypsin-like serine proteases"/>
    <property type="match status" value="2"/>
</dbReference>
<dbReference type="InterPro" id="IPR043504">
    <property type="entry name" value="Peptidase_S1_PA_chymotrypsin"/>
</dbReference>
<comment type="subcellular location">
    <subcellularLocation>
        <location evidence="1">Membrane</location>
        <topology evidence="1">Single-pass type II membrane protein</topology>
    </subcellularLocation>
</comment>
<evidence type="ECO:0000259" key="17">
    <source>
        <dbReference type="PROSITE" id="PS50287"/>
    </source>
</evidence>
<dbReference type="PROSITE" id="PS50287">
    <property type="entry name" value="SRCR_2"/>
    <property type="match status" value="1"/>
</dbReference>
<feature type="disulfide bond" evidence="11">
    <location>
        <begin position="1595"/>
        <end position="1610"/>
    </location>
</feature>
<feature type="region of interest" description="Disordered" evidence="13">
    <location>
        <begin position="1084"/>
        <end position="1104"/>
    </location>
</feature>
<dbReference type="SMART" id="SM00202">
    <property type="entry name" value="SR"/>
    <property type="match status" value="1"/>
</dbReference>
<evidence type="ECO:0000256" key="4">
    <source>
        <dbReference type="ARBA" id="ARBA00022801"/>
    </source>
</evidence>
<feature type="disulfide bond" evidence="11">
    <location>
        <begin position="1660"/>
        <end position="1678"/>
    </location>
</feature>
<organism evidence="18 19">
    <name type="scientific">Oedothorax gibbosus</name>
    <dbReference type="NCBI Taxonomy" id="931172"/>
    <lineage>
        <taxon>Eukaryota</taxon>
        <taxon>Metazoa</taxon>
        <taxon>Ecdysozoa</taxon>
        <taxon>Arthropoda</taxon>
        <taxon>Chelicerata</taxon>
        <taxon>Arachnida</taxon>
        <taxon>Araneae</taxon>
        <taxon>Araneomorphae</taxon>
        <taxon>Entelegynae</taxon>
        <taxon>Araneoidea</taxon>
        <taxon>Linyphiidae</taxon>
        <taxon>Erigoninae</taxon>
        <taxon>Oedothorax</taxon>
    </lineage>
</organism>
<feature type="compositionally biased region" description="Polar residues" evidence="13">
    <location>
        <begin position="252"/>
        <end position="266"/>
    </location>
</feature>
<name>A0AAV6VIJ2_9ARAC</name>
<keyword evidence="3 14" id="KW-0812">Transmembrane</keyword>
<dbReference type="InterPro" id="IPR009003">
    <property type="entry name" value="Peptidase_S1_PA"/>
</dbReference>
<dbReference type="Proteomes" id="UP000827092">
    <property type="component" value="Unassembled WGS sequence"/>
</dbReference>
<dbReference type="PROSITE" id="PS50068">
    <property type="entry name" value="LDLRA_2"/>
    <property type="match status" value="5"/>
</dbReference>
<dbReference type="InterPro" id="IPR001254">
    <property type="entry name" value="Trypsin_dom"/>
</dbReference>
<gene>
    <name evidence="18" type="ORF">JTE90_002963</name>
</gene>
<dbReference type="InterPro" id="IPR002172">
    <property type="entry name" value="LDrepeatLR_classA_rpt"/>
</dbReference>
<accession>A0AAV6VIJ2</accession>
<protein>
    <submittedName>
        <fullName evidence="18">Uncharacterized protein</fullName>
    </submittedName>
</protein>
<keyword evidence="8 14" id="KW-0472">Membrane</keyword>
<dbReference type="Pfam" id="PF00089">
    <property type="entry name" value="Trypsin"/>
    <property type="match status" value="2"/>
</dbReference>
<proteinExistence type="inferred from homology"/>
<dbReference type="PRINTS" id="PR00261">
    <property type="entry name" value="LDLRECEPTOR"/>
</dbReference>
<feature type="domain" description="SRCR" evidence="17">
    <location>
        <begin position="1658"/>
        <end position="1779"/>
    </location>
</feature>
<evidence type="ECO:0000256" key="1">
    <source>
        <dbReference type="ARBA" id="ARBA00004606"/>
    </source>
</evidence>
<feature type="domain" description="Peptidase S1" evidence="16">
    <location>
        <begin position="1799"/>
        <end position="2041"/>
    </location>
</feature>
<evidence type="ECO:0000256" key="13">
    <source>
        <dbReference type="SAM" id="MobiDB-lite"/>
    </source>
</evidence>
<dbReference type="PROSITE" id="PS50240">
    <property type="entry name" value="TRYPSIN_DOM"/>
    <property type="match status" value="2"/>
</dbReference>
<feature type="disulfide bond" evidence="11">
    <location>
        <begin position="1636"/>
        <end position="1651"/>
    </location>
</feature>
<feature type="compositionally biased region" description="Basic and acidic residues" evidence="13">
    <location>
        <begin position="208"/>
        <end position="220"/>
    </location>
</feature>
<dbReference type="PANTHER" id="PTHR24256">
    <property type="entry name" value="TRYPTASE-RELATED"/>
    <property type="match status" value="1"/>
</dbReference>
<reference evidence="18 19" key="1">
    <citation type="journal article" date="2022" name="Nat. Ecol. Evol.">
        <title>A masculinizing supergene underlies an exaggerated male reproductive morph in a spider.</title>
        <authorList>
            <person name="Hendrickx F."/>
            <person name="De Corte Z."/>
            <person name="Sonet G."/>
            <person name="Van Belleghem S.M."/>
            <person name="Kostlbacher S."/>
            <person name="Vangestel C."/>
        </authorList>
    </citation>
    <scope>NUCLEOTIDE SEQUENCE [LARGE SCALE GENOMIC DNA]</scope>
    <source>
        <strain evidence="18">W744_W776</strain>
    </source>
</reference>
<evidence type="ECO:0000256" key="8">
    <source>
        <dbReference type="ARBA" id="ARBA00023136"/>
    </source>
</evidence>
<dbReference type="Gene3D" id="3.30.70.960">
    <property type="entry name" value="SEA domain"/>
    <property type="match status" value="1"/>
</dbReference>
<evidence type="ECO:0000256" key="11">
    <source>
        <dbReference type="PROSITE-ProRule" id="PRU00124"/>
    </source>
</evidence>
<evidence type="ECO:0000256" key="7">
    <source>
        <dbReference type="ARBA" id="ARBA00022989"/>
    </source>
</evidence>
<dbReference type="InterPro" id="IPR036772">
    <property type="entry name" value="SRCR-like_dom_sf"/>
</dbReference>
<keyword evidence="7 14" id="KW-1133">Transmembrane helix</keyword>
<dbReference type="EMBL" id="JAFNEN010000080">
    <property type="protein sequence ID" value="KAG8195699.1"/>
    <property type="molecule type" value="Genomic_DNA"/>
</dbReference>
<evidence type="ECO:0000259" key="15">
    <source>
        <dbReference type="PROSITE" id="PS50024"/>
    </source>
</evidence>
<keyword evidence="2" id="KW-0645">Protease</keyword>
<comment type="similarity">
    <text evidence="10">Belongs to the peptidase S1 family. CLIP subfamily.</text>
</comment>
<feature type="compositionally biased region" description="Polar residues" evidence="13">
    <location>
        <begin position="968"/>
        <end position="983"/>
    </location>
</feature>
<feature type="disulfide bond" evidence="12">
    <location>
        <begin position="1769"/>
        <end position="1779"/>
    </location>
</feature>
<dbReference type="Gene3D" id="2.40.10.10">
    <property type="entry name" value="Trypsin-like serine proteases"/>
    <property type="match status" value="3"/>
</dbReference>
<dbReference type="CDD" id="cd00112">
    <property type="entry name" value="LDLa"/>
    <property type="match status" value="5"/>
</dbReference>
<dbReference type="GO" id="GO:0016020">
    <property type="term" value="C:membrane"/>
    <property type="evidence" value="ECO:0007669"/>
    <property type="project" value="UniProtKB-SubCell"/>
</dbReference>
<evidence type="ECO:0000256" key="5">
    <source>
        <dbReference type="ARBA" id="ARBA00022825"/>
    </source>
</evidence>
<dbReference type="SMART" id="SM00020">
    <property type="entry name" value="Tryp_SPc"/>
    <property type="match status" value="2"/>
</dbReference>
<dbReference type="Pfam" id="PF00057">
    <property type="entry name" value="Ldl_recept_a"/>
    <property type="match status" value="4"/>
</dbReference>
<dbReference type="SUPFAM" id="SSF56487">
    <property type="entry name" value="SRCR-like"/>
    <property type="match status" value="1"/>
</dbReference>
<dbReference type="InterPro" id="IPR023415">
    <property type="entry name" value="LDLR_class-A_CS"/>
</dbReference>
<dbReference type="Gene3D" id="3.10.250.10">
    <property type="entry name" value="SRCR-like domain"/>
    <property type="match status" value="1"/>
</dbReference>
<keyword evidence="6" id="KW-0735">Signal-anchor</keyword>
<dbReference type="GO" id="GO:0004252">
    <property type="term" value="F:serine-type endopeptidase activity"/>
    <property type="evidence" value="ECO:0007669"/>
    <property type="project" value="InterPro"/>
</dbReference>
<dbReference type="SUPFAM" id="SSF57424">
    <property type="entry name" value="LDL receptor-like module"/>
    <property type="match status" value="5"/>
</dbReference>
<dbReference type="InterPro" id="IPR001190">
    <property type="entry name" value="SRCR"/>
</dbReference>
<evidence type="ECO:0000313" key="19">
    <source>
        <dbReference type="Proteomes" id="UP000827092"/>
    </source>
</evidence>
<feature type="compositionally biased region" description="Polar residues" evidence="13">
    <location>
        <begin position="1087"/>
        <end position="1104"/>
    </location>
</feature>
<dbReference type="InterPro" id="IPR036055">
    <property type="entry name" value="LDL_receptor-like_sf"/>
</dbReference>
<feature type="region of interest" description="Disordered" evidence="13">
    <location>
        <begin position="101"/>
        <end position="121"/>
    </location>
</feature>
<feature type="region of interest" description="Disordered" evidence="13">
    <location>
        <begin position="249"/>
        <end position="287"/>
    </location>
</feature>
<evidence type="ECO:0000256" key="10">
    <source>
        <dbReference type="ARBA" id="ARBA00024195"/>
    </source>
</evidence>
<evidence type="ECO:0000256" key="6">
    <source>
        <dbReference type="ARBA" id="ARBA00022968"/>
    </source>
</evidence>
<dbReference type="InterPro" id="IPR051487">
    <property type="entry name" value="Ser/Thr_Proteases_Immune/Dev"/>
</dbReference>
<feature type="region of interest" description="Disordered" evidence="13">
    <location>
        <begin position="189"/>
        <end position="229"/>
    </location>
</feature>
<evidence type="ECO:0000256" key="3">
    <source>
        <dbReference type="ARBA" id="ARBA00022692"/>
    </source>
</evidence>
<dbReference type="PROSITE" id="PS50024">
    <property type="entry name" value="SEA"/>
    <property type="match status" value="1"/>
</dbReference>
<feature type="domain" description="Peptidase S1" evidence="16">
    <location>
        <begin position="2819"/>
        <end position="3069"/>
    </location>
</feature>
<feature type="disulfide bond" evidence="11">
    <location>
        <begin position="1672"/>
        <end position="1687"/>
    </location>
</feature>
<feature type="disulfide bond" evidence="11">
    <location>
        <begin position="1555"/>
        <end position="1570"/>
    </location>
</feature>
<evidence type="ECO:0000256" key="2">
    <source>
        <dbReference type="ARBA" id="ARBA00022670"/>
    </source>
</evidence>
<dbReference type="SUPFAM" id="SSF82671">
    <property type="entry name" value="SEA domain"/>
    <property type="match status" value="1"/>
</dbReference>
<dbReference type="PROSITE" id="PS01209">
    <property type="entry name" value="LDLRA_1"/>
    <property type="match status" value="1"/>
</dbReference>
<feature type="region of interest" description="Disordered" evidence="13">
    <location>
        <begin position="968"/>
        <end position="990"/>
    </location>
</feature>
<evidence type="ECO:0000259" key="16">
    <source>
        <dbReference type="PROSITE" id="PS50240"/>
    </source>
</evidence>
<dbReference type="GO" id="GO:0006508">
    <property type="term" value="P:proteolysis"/>
    <property type="evidence" value="ECO:0007669"/>
    <property type="project" value="UniProtKB-KW"/>
</dbReference>
<evidence type="ECO:0000313" key="18">
    <source>
        <dbReference type="EMBL" id="KAG8195699.1"/>
    </source>
</evidence>
<dbReference type="SUPFAM" id="SSF57196">
    <property type="entry name" value="EGF/Laminin"/>
    <property type="match status" value="1"/>
</dbReference>
<feature type="domain" description="SEA" evidence="15">
    <location>
        <begin position="396"/>
        <end position="505"/>
    </location>
</feature>
<evidence type="ECO:0000256" key="14">
    <source>
        <dbReference type="SAM" id="Phobius"/>
    </source>
</evidence>
<comment type="caution">
    <text evidence="18">The sequence shown here is derived from an EMBL/GenBank/DDBJ whole genome shotgun (WGS) entry which is preliminary data.</text>
</comment>
<dbReference type="InterPro" id="IPR000082">
    <property type="entry name" value="SEA_dom"/>
</dbReference>
<dbReference type="Gene3D" id="2.10.25.10">
    <property type="entry name" value="Laminin"/>
    <property type="match status" value="1"/>
</dbReference>
<keyword evidence="5" id="KW-0720">Serine protease</keyword>
<feature type="disulfide bond" evidence="11">
    <location>
        <begin position="1516"/>
        <end position="1531"/>
    </location>
</feature>
<evidence type="ECO:0000256" key="9">
    <source>
        <dbReference type="ARBA" id="ARBA00023157"/>
    </source>
</evidence>
<dbReference type="SMART" id="SM00192">
    <property type="entry name" value="LDLa"/>
    <property type="match status" value="5"/>
</dbReference>
<keyword evidence="4" id="KW-0378">Hydrolase</keyword>
<dbReference type="Pfam" id="PF01390">
    <property type="entry name" value="SEA"/>
    <property type="match status" value="1"/>
</dbReference>
<sequence>MVTTPPFFLPVNVYDSPSSKIAPRFVVVKETRVLRVHLCFWNGESSQTRFMDKIRRNACCQGFLWVRLDKGTVANGYDNEGYHPYTEDEPPASHDDRLRATENGHCGDATPLSNGRTAPLNGDVVVDVDENLDINMDVKSDVKDSHKPLDTRLHLYVPVEDIDRKIMNGSSNDLSIPDDAVVDVSGRVRVRKSTSNSPRLNRESIAMEEMRPKSDAKSEKEELEAELSKNKNGVWTSGDVLESHFIGEKMNGKSSNSDESGKLSVNNHRKCLSRESSISSSSEHKPTGEKLYFNQDTTRKLCPNLNKGVLCGIIVVVVSVVLLLCVLAATGIILSKSESTRYESGHNLPSMESVAHAGHSFPRRPPPKFLTENGTVALPPPTEVTLTVPQVEETKKTVPNALVGEFTMIDENFTDDLNDNTSRGYIDLARNLEAELRRIFREKGGKFESLRILNFRPGSIKVKFVAIWRSEDGVILSDQAAEILKADLRQKNNSFYNFLAVDINSIHFHDVFNECLTQKGGCSFDCVWNYDANSKICICPQLMYLLPDGKSCEQIPETSSSSTTTTPFPTPGPVPVISTFPADATTLQEIQSPTVEDETTLAIVNTVFVTSPSLDVENITTGSQSSLFTEGMKQNYPEPTTRQPLFDVVNSETSPTHFTFPTESHIVSDTEMPTSATPENQTLDLSNETSIFEKASTMEDNVTDEIASTSKIFVTFNPETTIPTTESVHHLTTTENIEELVSETSSFGTTTEESDLKFHIVKPTTEVYTFKPSFDNVTENAYTTIPPDIAASESNVTELPLETMFPGMENITMPSLTNETEIEPLTTVFPPLTYSDINREGTLKESETEFTTLEINTNNIETQPPGFETTPSEITMIDYPSVPSMLNKTETEKFTTETPETSLPTTMGVIPFSNRTSGVRFIDNFTDPYENITDNRYLITDRTSSEAVTKPALTVSELPLGVLNSTMNEEKTTNSIPETTSEGTVLETKPTGEPSIWIKKVDKVSDSTTEVSIVNETDMMAETRFMNVTVLEIEDSTIKFEISTRDEMNGEDEIHVESKNDTLTLPPFYVELVTETTELVTETTTVSMPSESLVTKPSMSPQNTTENVDATLTPTMHFKPEVTTLTYLGENDTITPETMSPSEMASQYSEIVTATTLFPTENATDPFLNNPIIVEDNITDTTLTETVTTVLNNESFNVSTEATIDNSTSPVELAGSNTILMETSNATEILDTTVSTNSTNETLLFTDEYSNATESSTNEVFYTDATNYTMETFINDNQTVPAITFTGDLDNITEFSAGNYTEMYETTFDTETDLPVSNDTDFLSSSTFGMEMNDTASFTESVLNTTEELTTFQTETSLANGSILEETSTIPYSETTTPLPFFNETESPFDDMNSTDILNGTDTYWESENGTTFAPYLSENTTSSEENVTEVHYNWKNVANKEDENFTSDYGTLPLDHFNATDGNNSYDDNDGNYTSTGFEGLLNETTTNATVGLECREDQFECEPLNICLNLTFMCDGIQDCPDGVDEYSCQSSCGSNFRCSNSSNMCIMSQAHCDGIWDCVNGTDEEDCAPTECAKHEVMCLDHSKCIRPSDICDLKYDCKDRSDEVGCVERTTCESGGRFFCNDGLCIPWSLKCDGEFDCKDKEDEGNCTCLNDEFQCNDGKCLKSSSRCDGHKDCHDADDEMGCVNVDAQHVVTTYEPYSGSWALLCAEDFNLDDGHYLCQELGFGHALKTEKLHVSFNGTWMAMRRENLTDASLWTERVSFVESCTSSSAAVVECQKFACGEYSGLLHRRRKRQTLGSDTPASTQWPFIGYTSTFSSNRGCMSEILTPIWLITSAECLLSIKTELLHILRQCKETTHNGSDWYETQPTEVLRIVSHPHSSKFRSLILRDYDVALVRLKHALVFVSDKIGAICPPEEQVPAGITCFSGVLGTQKPRAPPPAELTINSLALQILERKNCNSIEHYNNQINQRMLCTQSSEGHTICDNDEGTPLMCLTGINKWFLAGMLTYQRYCEVYSKHPAVFSNLYAMRKFIDQVTGQKQYEVSYDPNVYMIIPPTTPSPTVPETTTIMYTTTELFTMDVNGTESGMFNESDAETTTEIGEMSLSPILLDANVTEGVNGRMEDLETVELGGEEVFMTTLSYNMTTEYNVTEDLFDGNATFEDVSVSNVSMTIINGTEDDLTTIEPLTLMAGENATVKNATLEADFSIENVSRVDPEMYERGLFNLSDTTNKTHDAVMVGLTTMVYDNSTELDNLFNGTDTETTTENMFLVENATVFDVLSSTLLDHESLSNETLFKSPERLTLTTLHPQLDGETTPFIMESNMTEFLDVNETMTPNYNLMGLSETESTLGNSSDSVMKSARLESETTSFTEDSILNNETETIINTSEYQTITTETTQYPFTTDASGNVTDIPALGREDIYPEVPEFQEEKMRFVEYPYVDNEEVFELENLVNTTDFNLTTIAASTLESVTTDISKATTANLESVLTTTMIPENAFVYEAEVRTDGDLSITLNGSDGIVVEHIPPPGEFEKLQEANSSGDYLARSRMFDDIGNFSGIIFDSNSSLPSEIGNNSLGILTDSVLSPDIFGKLDETSNFTSADRLILDAGNSSMMLIDSEHTNNTLASIGSNDFLGSISNNSSFDVVRNIEKEMNFTDLSNKFHDVATNLSDISFVPEHFNTSSSNSAFNNSASYLEPIAFSDETNNSSMTLGRMLEDSSNSSRTMYDLETTNDTFPDTTTEPVVATTMIVPNNVTLLNSETELKYATDLLNETFPDETSSSGDMWKKETLSTTPLIEFEGSMLNETRTKLHVKPVELTFHGSETCGTWSFPHNASEVSQRPYFAEWPSLGYLRRGNRRCASSLISPYFVIASLQCLSLSNTELNASEWSYSGGLYNTDPTMVGQQNLTVQDILLNLNASRLPPFNDTDLALVKLGTKVTINPYSTNVCLPNNANSTLKECYTTVWNNNVPGTFRDYMEYFSIPVEIISMEQCNMTSNYDEPLSDNFICAYANVPICGMDPGAPLMCLNSNQKWEIQGLLATPSECGPKQPVVFTRISSTLQWIAETLSDKDLFD</sequence>
<keyword evidence="19" id="KW-1185">Reference proteome</keyword>
<dbReference type="Gene3D" id="4.10.400.10">
    <property type="entry name" value="Low-density Lipoprotein Receptor"/>
    <property type="match status" value="5"/>
</dbReference>
<dbReference type="InterPro" id="IPR036364">
    <property type="entry name" value="SEA_dom_sf"/>
</dbReference>
<feature type="disulfide bond" evidence="11">
    <location>
        <begin position="1624"/>
        <end position="1642"/>
    </location>
</feature>
<feature type="transmembrane region" description="Helical" evidence="14">
    <location>
        <begin position="309"/>
        <end position="334"/>
    </location>
</feature>